<evidence type="ECO:0000256" key="8">
    <source>
        <dbReference type="ARBA" id="ARBA00023136"/>
    </source>
</evidence>
<feature type="transmembrane region" description="Helical" evidence="10">
    <location>
        <begin position="175"/>
        <end position="193"/>
    </location>
</feature>
<dbReference type="GO" id="GO:0005789">
    <property type="term" value="C:endoplasmic reticulum membrane"/>
    <property type="evidence" value="ECO:0007669"/>
    <property type="project" value="UniProtKB-SubCell"/>
</dbReference>
<evidence type="ECO:0000313" key="12">
    <source>
        <dbReference type="EMBL" id="CAB3244286.1"/>
    </source>
</evidence>
<evidence type="ECO:0000259" key="11">
    <source>
        <dbReference type="Pfam" id="PF24456"/>
    </source>
</evidence>
<proteinExistence type="evidence at transcript level"/>
<feature type="compositionally biased region" description="Polar residues" evidence="9">
    <location>
        <begin position="380"/>
        <end position="392"/>
    </location>
</feature>
<evidence type="ECO:0000256" key="2">
    <source>
        <dbReference type="ARBA" id="ARBA00006299"/>
    </source>
</evidence>
<name>A0A6F9DD76_9ASCI</name>
<dbReference type="InterPro" id="IPR043384">
    <property type="entry name" value="RETREG1/3"/>
</dbReference>
<dbReference type="GO" id="GO:0061709">
    <property type="term" value="P:reticulophagy"/>
    <property type="evidence" value="ECO:0007669"/>
    <property type="project" value="InterPro"/>
</dbReference>
<feature type="region of interest" description="Disordered" evidence="9">
    <location>
        <begin position="308"/>
        <end position="327"/>
    </location>
</feature>
<dbReference type="EMBL" id="LR785013">
    <property type="protein sequence ID" value="CAB3244286.1"/>
    <property type="molecule type" value="mRNA"/>
</dbReference>
<evidence type="ECO:0000256" key="1">
    <source>
        <dbReference type="ARBA" id="ARBA00004477"/>
    </source>
</evidence>
<comment type="subcellular location">
    <subcellularLocation>
        <location evidence="1">Endoplasmic reticulum membrane</location>
        <topology evidence="1">Multi-pass membrane protein</topology>
    </subcellularLocation>
</comment>
<evidence type="ECO:0000256" key="7">
    <source>
        <dbReference type="ARBA" id="ARBA00023006"/>
    </source>
</evidence>
<keyword evidence="3" id="KW-0597">Phosphoprotein</keyword>
<evidence type="ECO:0000256" key="9">
    <source>
        <dbReference type="SAM" id="MobiDB-lite"/>
    </source>
</evidence>
<accession>A0A6F9DD76</accession>
<dbReference type="Pfam" id="PF24456">
    <property type="entry name" value="RHD_RETREG1-3"/>
    <property type="match status" value="1"/>
</dbReference>
<feature type="transmembrane region" description="Helical" evidence="10">
    <location>
        <begin position="75"/>
        <end position="92"/>
    </location>
</feature>
<evidence type="ECO:0000256" key="10">
    <source>
        <dbReference type="SAM" id="Phobius"/>
    </source>
</evidence>
<feature type="domain" description="RETREG1-3/ARL6IP-like N-terminal reticulon-homology" evidence="11">
    <location>
        <begin position="34"/>
        <end position="213"/>
    </location>
</feature>
<organism evidence="12">
    <name type="scientific">Phallusia mammillata</name>
    <dbReference type="NCBI Taxonomy" id="59560"/>
    <lineage>
        <taxon>Eukaryota</taxon>
        <taxon>Metazoa</taxon>
        <taxon>Chordata</taxon>
        <taxon>Tunicata</taxon>
        <taxon>Ascidiacea</taxon>
        <taxon>Phlebobranchia</taxon>
        <taxon>Ascidiidae</taxon>
        <taxon>Phallusia</taxon>
    </lineage>
</organism>
<dbReference type="PANTHER" id="PTHR28659">
    <property type="entry name" value="RETICULON-LIKE PROTEIN"/>
    <property type="match status" value="1"/>
</dbReference>
<keyword evidence="7" id="KW-0072">Autophagy</keyword>
<evidence type="ECO:0000256" key="6">
    <source>
        <dbReference type="ARBA" id="ARBA00022989"/>
    </source>
</evidence>
<keyword evidence="4 10" id="KW-0812">Transmembrane</keyword>
<gene>
    <name evidence="12" type="primary">Fam134c</name>
</gene>
<keyword evidence="5" id="KW-0256">Endoplasmic reticulum</keyword>
<keyword evidence="6 10" id="KW-1133">Transmembrane helix</keyword>
<sequence length="406" mass="46411">MASSGSGDATSSLWIEQGNRHKEISNKIYTYLRSYESVILYLQRVLVWEKPMHSISFFVLMHIGFGYVTIRSNHLIGFISSITLVFVILDVWKHKLWPEIRAVAPDEEAEWGELHPRLLSLQEMCQILCEVFLWVEWAFNQIRITRQTHPGKFCAVFCACCIALSIVGQKIPGVILSYAMMICLLLWPLVWYYRILEKSYTKIEPFFMQMQYTLRQRSTTTQYLTKYVRTKKLSEPASEESDDDISDFLPQLDEKTAEVLARAITDDSELSETDEEILAQELPTFSRASTPDNLTASETYLTTLPQQFPNINDDNNSDDDFGLPVPDYNENVQRDRSTVNQPNPAQFVSSEIVTAAIGNVIKDTFSSLVHRMKPEDNEETPTGQSKSSTPSSDFEFLELDNDSGSK</sequence>
<protein>
    <submittedName>
        <fullName evidence="12">Protein FAM134C-like</fullName>
    </submittedName>
</protein>
<evidence type="ECO:0000256" key="4">
    <source>
        <dbReference type="ARBA" id="ARBA00022692"/>
    </source>
</evidence>
<keyword evidence="8 10" id="KW-0472">Membrane</keyword>
<feature type="transmembrane region" description="Helical" evidence="10">
    <location>
        <begin position="153"/>
        <end position="169"/>
    </location>
</feature>
<evidence type="ECO:0000256" key="5">
    <source>
        <dbReference type="ARBA" id="ARBA00022824"/>
    </source>
</evidence>
<dbReference type="InterPro" id="IPR057282">
    <property type="entry name" value="RETREG1-3-like_RHD"/>
</dbReference>
<dbReference type="PANTHER" id="PTHR28659:SF2">
    <property type="entry name" value="RETICULON-LIKE PROTEIN"/>
    <property type="match status" value="1"/>
</dbReference>
<feature type="region of interest" description="Disordered" evidence="9">
    <location>
        <begin position="369"/>
        <end position="406"/>
    </location>
</feature>
<dbReference type="AlphaFoldDB" id="A0A6F9DD76"/>
<reference evidence="12" key="1">
    <citation type="submission" date="2020-04" db="EMBL/GenBank/DDBJ databases">
        <authorList>
            <person name="Neveu A P."/>
        </authorList>
    </citation>
    <scope>NUCLEOTIDE SEQUENCE</scope>
    <source>
        <tissue evidence="12">Whole embryo</tissue>
    </source>
</reference>
<evidence type="ECO:0000256" key="3">
    <source>
        <dbReference type="ARBA" id="ARBA00022553"/>
    </source>
</evidence>
<comment type="similarity">
    <text evidence="2">Belongs to the RETREG family.</text>
</comment>
<feature type="compositionally biased region" description="Acidic residues" evidence="9">
    <location>
        <begin position="395"/>
        <end position="406"/>
    </location>
</feature>